<proteinExistence type="predicted"/>
<name>A0A9J5XAF1_SOLCO</name>
<organism evidence="1 2">
    <name type="scientific">Solanum commersonii</name>
    <name type="common">Commerson's wild potato</name>
    <name type="synonym">Commerson's nightshade</name>
    <dbReference type="NCBI Taxonomy" id="4109"/>
    <lineage>
        <taxon>Eukaryota</taxon>
        <taxon>Viridiplantae</taxon>
        <taxon>Streptophyta</taxon>
        <taxon>Embryophyta</taxon>
        <taxon>Tracheophyta</taxon>
        <taxon>Spermatophyta</taxon>
        <taxon>Magnoliopsida</taxon>
        <taxon>eudicotyledons</taxon>
        <taxon>Gunneridae</taxon>
        <taxon>Pentapetalae</taxon>
        <taxon>asterids</taxon>
        <taxon>lamiids</taxon>
        <taxon>Solanales</taxon>
        <taxon>Solanaceae</taxon>
        <taxon>Solanoideae</taxon>
        <taxon>Solaneae</taxon>
        <taxon>Solanum</taxon>
    </lineage>
</organism>
<keyword evidence="2" id="KW-1185">Reference proteome</keyword>
<dbReference type="AlphaFoldDB" id="A0A9J5XAF1"/>
<dbReference type="EMBL" id="JACXVP010000009">
    <property type="protein sequence ID" value="KAG5584254.1"/>
    <property type="molecule type" value="Genomic_DNA"/>
</dbReference>
<accession>A0A9J5XAF1</accession>
<reference evidence="1 2" key="1">
    <citation type="submission" date="2020-09" db="EMBL/GenBank/DDBJ databases">
        <title>De no assembly of potato wild relative species, Solanum commersonii.</title>
        <authorList>
            <person name="Cho K."/>
        </authorList>
    </citation>
    <scope>NUCLEOTIDE SEQUENCE [LARGE SCALE GENOMIC DNA]</scope>
    <source>
        <strain evidence="1">LZ3.2</strain>
        <tissue evidence="1">Leaf</tissue>
    </source>
</reference>
<evidence type="ECO:0000313" key="2">
    <source>
        <dbReference type="Proteomes" id="UP000824120"/>
    </source>
</evidence>
<sequence>MYCTLPLREARCTKHPLWAGCEEEAEHKECFGSNITSSNLEPKSSFGKVDDESSRLLDWMIPSWSYEQNQMEHHMYFCTILNLCSCNASYQDENISSTWDDISSSSILE</sequence>
<protein>
    <submittedName>
        <fullName evidence="1">Uncharacterized protein</fullName>
    </submittedName>
</protein>
<evidence type="ECO:0000313" key="1">
    <source>
        <dbReference type="EMBL" id="KAG5584254.1"/>
    </source>
</evidence>
<dbReference type="Proteomes" id="UP000824120">
    <property type="component" value="Chromosome 9"/>
</dbReference>
<comment type="caution">
    <text evidence="1">The sequence shown here is derived from an EMBL/GenBank/DDBJ whole genome shotgun (WGS) entry which is preliminary data.</text>
</comment>
<gene>
    <name evidence="1" type="ORF">H5410_044688</name>
</gene>